<dbReference type="OrthoDB" id="68731at2"/>
<accession>A0A5C5YT84</accession>
<reference evidence="2 3" key="1">
    <citation type="submission" date="2019-02" db="EMBL/GenBank/DDBJ databases">
        <title>Deep-cultivation of Planctomycetes and their phenomic and genomic characterization uncovers novel biology.</title>
        <authorList>
            <person name="Wiegand S."/>
            <person name="Jogler M."/>
            <person name="Boedeker C."/>
            <person name="Pinto D."/>
            <person name="Vollmers J."/>
            <person name="Rivas-Marin E."/>
            <person name="Kohn T."/>
            <person name="Peeters S.H."/>
            <person name="Heuer A."/>
            <person name="Rast P."/>
            <person name="Oberbeckmann S."/>
            <person name="Bunk B."/>
            <person name="Jeske O."/>
            <person name="Meyerdierks A."/>
            <person name="Storesund J.E."/>
            <person name="Kallscheuer N."/>
            <person name="Luecker S."/>
            <person name="Lage O.M."/>
            <person name="Pohl T."/>
            <person name="Merkel B.J."/>
            <person name="Hornburger P."/>
            <person name="Mueller R.-W."/>
            <person name="Bruemmer F."/>
            <person name="Labrenz M."/>
            <person name="Spormann A.M."/>
            <person name="Op Den Camp H."/>
            <person name="Overmann J."/>
            <person name="Amann R."/>
            <person name="Jetten M.S.M."/>
            <person name="Mascher T."/>
            <person name="Medema M.H."/>
            <person name="Devos D.P."/>
            <person name="Kaster A.-K."/>
            <person name="Ovreas L."/>
            <person name="Rohde M."/>
            <person name="Galperin M.Y."/>
            <person name="Jogler C."/>
        </authorList>
    </citation>
    <scope>NUCLEOTIDE SEQUENCE [LARGE SCALE GENOMIC DNA]</scope>
    <source>
        <strain evidence="2 3">Pla123a</strain>
    </source>
</reference>
<gene>
    <name evidence="2" type="ORF">Pla123a_16650</name>
</gene>
<dbReference type="Pfam" id="PF07609">
    <property type="entry name" value="DUF1572"/>
    <property type="match status" value="1"/>
</dbReference>
<keyword evidence="3" id="KW-1185">Reference proteome</keyword>
<sequence>MNPLTNQPWIDALRGTVDSYRRMIDATVTQLSDAELRTRPAPGMNSVATILRHLGGNLQSRWTDFLTTDGEKPDRDRESEFLDWPGDRESLMAYFDAGWAALTSAISQLDDNNLGRTITIRGEPHTIPEALMRSVTHLTYHVGQISLIARTVHEGDWHWLTIAPGQSAEHNDRSWGTSESRGVFGKEEGGP</sequence>
<dbReference type="InterPro" id="IPR034660">
    <property type="entry name" value="DinB/YfiT-like"/>
</dbReference>
<name>A0A5C5YT84_9BACT</name>
<dbReference type="AlphaFoldDB" id="A0A5C5YT84"/>
<organism evidence="2 3">
    <name type="scientific">Posidoniimonas polymericola</name>
    <dbReference type="NCBI Taxonomy" id="2528002"/>
    <lineage>
        <taxon>Bacteria</taxon>
        <taxon>Pseudomonadati</taxon>
        <taxon>Planctomycetota</taxon>
        <taxon>Planctomycetia</taxon>
        <taxon>Pirellulales</taxon>
        <taxon>Lacipirellulaceae</taxon>
        <taxon>Posidoniimonas</taxon>
    </lineage>
</organism>
<dbReference type="SUPFAM" id="SSF109854">
    <property type="entry name" value="DinB/YfiT-like putative metalloenzymes"/>
    <property type="match status" value="1"/>
</dbReference>
<dbReference type="Gene3D" id="1.20.120.450">
    <property type="entry name" value="dinb family like domain"/>
    <property type="match status" value="1"/>
</dbReference>
<evidence type="ECO:0000256" key="1">
    <source>
        <dbReference type="SAM" id="MobiDB-lite"/>
    </source>
</evidence>
<dbReference type="InterPro" id="IPR011466">
    <property type="entry name" value="DUF1572"/>
</dbReference>
<feature type="region of interest" description="Disordered" evidence="1">
    <location>
        <begin position="167"/>
        <end position="191"/>
    </location>
</feature>
<dbReference type="EMBL" id="SJPO01000003">
    <property type="protein sequence ID" value="TWT77867.1"/>
    <property type="molecule type" value="Genomic_DNA"/>
</dbReference>
<protein>
    <submittedName>
        <fullName evidence="2">DinB superfamily protein</fullName>
    </submittedName>
</protein>
<evidence type="ECO:0000313" key="2">
    <source>
        <dbReference type="EMBL" id="TWT77867.1"/>
    </source>
</evidence>
<proteinExistence type="predicted"/>
<dbReference type="Proteomes" id="UP000318478">
    <property type="component" value="Unassembled WGS sequence"/>
</dbReference>
<dbReference type="RefSeq" id="WP_146585756.1">
    <property type="nucleotide sequence ID" value="NZ_SJPO01000003.1"/>
</dbReference>
<evidence type="ECO:0000313" key="3">
    <source>
        <dbReference type="Proteomes" id="UP000318478"/>
    </source>
</evidence>
<comment type="caution">
    <text evidence="2">The sequence shown here is derived from an EMBL/GenBank/DDBJ whole genome shotgun (WGS) entry which is preliminary data.</text>
</comment>